<keyword evidence="4" id="KW-1133">Transmembrane helix</keyword>
<dbReference type="PANTHER" id="PTHR24269:SF16">
    <property type="entry name" value="PROTEIN SLG1"/>
    <property type="match status" value="1"/>
</dbReference>
<keyword evidence="2" id="KW-0812">Transmembrane</keyword>
<dbReference type="Pfam" id="PF01822">
    <property type="entry name" value="WSC"/>
    <property type="match status" value="1"/>
</dbReference>
<dbReference type="PROSITE" id="PS51212">
    <property type="entry name" value="WSC"/>
    <property type="match status" value="1"/>
</dbReference>
<evidence type="ECO:0000256" key="1">
    <source>
        <dbReference type="ARBA" id="ARBA00004167"/>
    </source>
</evidence>
<accession>A0ABY6U3I7</accession>
<reference evidence="10 11" key="1">
    <citation type="submission" date="2019-06" db="EMBL/GenBank/DDBJ databases">
        <authorList>
            <person name="Broberg M."/>
        </authorList>
    </citation>
    <scope>NUCLEOTIDE SEQUENCE [LARGE SCALE GENOMIC DNA]</scope>
</reference>
<evidence type="ECO:0000256" key="6">
    <source>
        <dbReference type="ARBA" id="ARBA00023180"/>
    </source>
</evidence>
<keyword evidence="3 8" id="KW-0732">Signal</keyword>
<evidence type="ECO:0000256" key="5">
    <source>
        <dbReference type="ARBA" id="ARBA00023136"/>
    </source>
</evidence>
<evidence type="ECO:0000313" key="11">
    <source>
        <dbReference type="Proteomes" id="UP000766486"/>
    </source>
</evidence>
<evidence type="ECO:0000256" key="7">
    <source>
        <dbReference type="SAM" id="MobiDB-lite"/>
    </source>
</evidence>
<dbReference type="SMART" id="SM00321">
    <property type="entry name" value="WSC"/>
    <property type="match status" value="1"/>
</dbReference>
<gene>
    <name evidence="10" type="ORF">CLO192961_LOCUS172211</name>
</gene>
<feature type="chain" id="PRO_5045936706" description="WSC domain-containing protein" evidence="8">
    <location>
        <begin position="20"/>
        <end position="236"/>
    </location>
</feature>
<protein>
    <recommendedName>
        <fullName evidence="9">WSC domain-containing protein</fullName>
    </recommendedName>
</protein>
<evidence type="ECO:0000256" key="2">
    <source>
        <dbReference type="ARBA" id="ARBA00022692"/>
    </source>
</evidence>
<sequence>MVQLSSLCASALLFFAVAATSNKVSQPATEEAVLGSFTPQGCWKDVVLSKDALNKQVSFKASNISSSGCGSRCLDNNQPVFAMSGESCYCANKYPNEGGLVDNSQCNFPCKGNATEACGNKGQTRFSVWNTGIQVAVPYLDKKAKSSTTKKPASSATGTPTSKKSVKKTTATPASSFITTPTSSVESTTTETETSTTATSTTSNASSASASAQPSNAVSKNMASAGVAILVAALAM</sequence>
<proteinExistence type="predicted"/>
<dbReference type="PANTHER" id="PTHR24269">
    <property type="entry name" value="KREMEN PROTEIN"/>
    <property type="match status" value="1"/>
</dbReference>
<comment type="subcellular location">
    <subcellularLocation>
        <location evidence="1">Membrane</location>
        <topology evidence="1">Single-pass membrane protein</topology>
    </subcellularLocation>
</comment>
<feature type="signal peptide" evidence="8">
    <location>
        <begin position="1"/>
        <end position="19"/>
    </location>
</feature>
<keyword evidence="5" id="KW-0472">Membrane</keyword>
<evidence type="ECO:0000259" key="9">
    <source>
        <dbReference type="PROSITE" id="PS51212"/>
    </source>
</evidence>
<dbReference type="Proteomes" id="UP000766486">
    <property type="component" value="Unassembled WGS sequence"/>
</dbReference>
<evidence type="ECO:0000256" key="3">
    <source>
        <dbReference type="ARBA" id="ARBA00022729"/>
    </source>
</evidence>
<dbReference type="InterPro" id="IPR051836">
    <property type="entry name" value="Kremen_rcpt"/>
</dbReference>
<organism evidence="10 11">
    <name type="scientific">Bionectria ochroleuca</name>
    <name type="common">Gliocladium roseum</name>
    <dbReference type="NCBI Taxonomy" id="29856"/>
    <lineage>
        <taxon>Eukaryota</taxon>
        <taxon>Fungi</taxon>
        <taxon>Dikarya</taxon>
        <taxon>Ascomycota</taxon>
        <taxon>Pezizomycotina</taxon>
        <taxon>Sordariomycetes</taxon>
        <taxon>Hypocreomycetidae</taxon>
        <taxon>Hypocreales</taxon>
        <taxon>Bionectriaceae</taxon>
        <taxon>Clonostachys</taxon>
    </lineage>
</organism>
<evidence type="ECO:0000256" key="4">
    <source>
        <dbReference type="ARBA" id="ARBA00022989"/>
    </source>
</evidence>
<feature type="domain" description="WSC" evidence="9">
    <location>
        <begin position="36"/>
        <end position="132"/>
    </location>
</feature>
<name>A0ABY6U3I7_BIOOC</name>
<dbReference type="EMBL" id="CABFNS010000737">
    <property type="protein sequence ID" value="VUC25591.1"/>
    <property type="molecule type" value="Genomic_DNA"/>
</dbReference>
<comment type="caution">
    <text evidence="10">The sequence shown here is derived from an EMBL/GenBank/DDBJ whole genome shotgun (WGS) entry which is preliminary data.</text>
</comment>
<feature type="region of interest" description="Disordered" evidence="7">
    <location>
        <begin position="144"/>
        <end position="218"/>
    </location>
</feature>
<dbReference type="InterPro" id="IPR002889">
    <property type="entry name" value="WSC_carb-bd"/>
</dbReference>
<evidence type="ECO:0000313" key="10">
    <source>
        <dbReference type="EMBL" id="VUC25591.1"/>
    </source>
</evidence>
<feature type="compositionally biased region" description="Low complexity" evidence="7">
    <location>
        <begin position="146"/>
        <end position="218"/>
    </location>
</feature>
<evidence type="ECO:0000256" key="8">
    <source>
        <dbReference type="SAM" id="SignalP"/>
    </source>
</evidence>
<keyword evidence="6" id="KW-0325">Glycoprotein</keyword>
<keyword evidence="11" id="KW-1185">Reference proteome</keyword>